<keyword evidence="2" id="KW-1185">Reference proteome</keyword>
<name>A0ABP8WIP0_9MICO</name>
<evidence type="ECO:0008006" key="3">
    <source>
        <dbReference type="Google" id="ProtNLM"/>
    </source>
</evidence>
<gene>
    <name evidence="1" type="ORF">GCM10023198_04290</name>
</gene>
<protein>
    <recommendedName>
        <fullName evidence="3">YCII-related domain-containing protein</fullName>
    </recommendedName>
</protein>
<reference evidence="2" key="1">
    <citation type="journal article" date="2019" name="Int. J. Syst. Evol. Microbiol.">
        <title>The Global Catalogue of Microorganisms (GCM) 10K type strain sequencing project: providing services to taxonomists for standard genome sequencing and annotation.</title>
        <authorList>
            <consortium name="The Broad Institute Genomics Platform"/>
            <consortium name="The Broad Institute Genome Sequencing Center for Infectious Disease"/>
            <person name="Wu L."/>
            <person name="Ma J."/>
        </authorList>
    </citation>
    <scope>NUCLEOTIDE SEQUENCE [LARGE SCALE GENOMIC DNA]</scope>
    <source>
        <strain evidence="2">JCM 17975</strain>
    </source>
</reference>
<evidence type="ECO:0000313" key="1">
    <source>
        <dbReference type="EMBL" id="GAA4688962.1"/>
    </source>
</evidence>
<proteinExistence type="predicted"/>
<dbReference type="EMBL" id="BAABHM010000003">
    <property type="protein sequence ID" value="GAA4688962.1"/>
    <property type="molecule type" value="Genomic_DNA"/>
</dbReference>
<sequence>MQRGLFAFGGLGGVDREEADRSAALTYLVSGPAGGYASLIPLDHHPWGGYVVVSDQTLLSNLAGLLPDSLPSLAEVTWEDAVNQAGRLAL</sequence>
<dbReference type="Proteomes" id="UP001500843">
    <property type="component" value="Unassembled WGS sequence"/>
</dbReference>
<accession>A0ABP8WIP0</accession>
<organism evidence="1 2">
    <name type="scientific">Promicromonospora umidemergens</name>
    <dbReference type="NCBI Taxonomy" id="629679"/>
    <lineage>
        <taxon>Bacteria</taxon>
        <taxon>Bacillati</taxon>
        <taxon>Actinomycetota</taxon>
        <taxon>Actinomycetes</taxon>
        <taxon>Micrococcales</taxon>
        <taxon>Promicromonosporaceae</taxon>
        <taxon>Promicromonospora</taxon>
    </lineage>
</organism>
<evidence type="ECO:0000313" key="2">
    <source>
        <dbReference type="Proteomes" id="UP001500843"/>
    </source>
</evidence>
<comment type="caution">
    <text evidence="1">The sequence shown here is derived from an EMBL/GenBank/DDBJ whole genome shotgun (WGS) entry which is preliminary data.</text>
</comment>